<feature type="domain" description="Glycosyl hydrolase family 13 catalytic" evidence="2">
    <location>
        <begin position="207"/>
        <end position="604"/>
    </location>
</feature>
<dbReference type="Proteomes" id="UP000823638">
    <property type="component" value="Unassembled WGS sequence"/>
</dbReference>
<accession>A0A9D9N1M8</accession>
<gene>
    <name evidence="3" type="ORF">IAA81_01525</name>
</gene>
<dbReference type="InterPro" id="IPR004193">
    <property type="entry name" value="Glyco_hydro_13_N"/>
</dbReference>
<dbReference type="SUPFAM" id="SSF51445">
    <property type="entry name" value="(Trans)glycosidases"/>
    <property type="match status" value="1"/>
</dbReference>
<dbReference type="Gene3D" id="2.60.40.10">
    <property type="entry name" value="Immunoglobulins"/>
    <property type="match status" value="1"/>
</dbReference>
<organism evidence="3 4">
    <name type="scientific">Candidatus Gallitreponema excrementavium</name>
    <dbReference type="NCBI Taxonomy" id="2840840"/>
    <lineage>
        <taxon>Bacteria</taxon>
        <taxon>Pseudomonadati</taxon>
        <taxon>Spirochaetota</taxon>
        <taxon>Spirochaetia</taxon>
        <taxon>Spirochaetales</taxon>
        <taxon>Candidatus Gallitreponema</taxon>
    </lineage>
</organism>
<dbReference type="InterPro" id="IPR014756">
    <property type="entry name" value="Ig_E-set"/>
</dbReference>
<dbReference type="InterPro" id="IPR013783">
    <property type="entry name" value="Ig-like_fold"/>
</dbReference>
<dbReference type="AlphaFoldDB" id="A0A9D9N1M8"/>
<name>A0A9D9N1M8_9SPIR</name>
<evidence type="ECO:0000313" key="3">
    <source>
        <dbReference type="EMBL" id="MBO8456890.1"/>
    </source>
</evidence>
<dbReference type="SMART" id="SM00642">
    <property type="entry name" value="Aamy"/>
    <property type="match status" value="1"/>
</dbReference>
<dbReference type="CDD" id="cd11341">
    <property type="entry name" value="AmyAc_Pullulanase_LD-like"/>
    <property type="match status" value="1"/>
</dbReference>
<dbReference type="GO" id="GO:0005975">
    <property type="term" value="P:carbohydrate metabolic process"/>
    <property type="evidence" value="ECO:0007669"/>
    <property type="project" value="InterPro"/>
</dbReference>
<proteinExistence type="inferred from homology"/>
<comment type="caution">
    <text evidence="3">The sequence shown here is derived from an EMBL/GenBank/DDBJ whole genome shotgun (WGS) entry which is preliminary data.</text>
</comment>
<comment type="similarity">
    <text evidence="1">Belongs to the glycosyl hydrolase 13 family.</text>
</comment>
<reference evidence="3" key="2">
    <citation type="journal article" date="2021" name="PeerJ">
        <title>Extensive microbial diversity within the chicken gut microbiome revealed by metagenomics and culture.</title>
        <authorList>
            <person name="Gilroy R."/>
            <person name="Ravi A."/>
            <person name="Getino M."/>
            <person name="Pursley I."/>
            <person name="Horton D.L."/>
            <person name="Alikhan N.F."/>
            <person name="Baker D."/>
            <person name="Gharbi K."/>
            <person name="Hall N."/>
            <person name="Watson M."/>
            <person name="Adriaenssens E.M."/>
            <person name="Foster-Nyarko E."/>
            <person name="Jarju S."/>
            <person name="Secka A."/>
            <person name="Antonio M."/>
            <person name="Oren A."/>
            <person name="Chaudhuri R.R."/>
            <person name="La Ragione R."/>
            <person name="Hildebrand F."/>
            <person name="Pallen M.J."/>
        </authorList>
    </citation>
    <scope>NUCLEOTIDE SEQUENCE</scope>
    <source>
        <strain evidence="3">10532</strain>
    </source>
</reference>
<dbReference type="CDD" id="cd02860">
    <property type="entry name" value="E_set_Pullulanase"/>
    <property type="match status" value="1"/>
</dbReference>
<evidence type="ECO:0000313" key="4">
    <source>
        <dbReference type="Proteomes" id="UP000823638"/>
    </source>
</evidence>
<dbReference type="GO" id="GO:0004553">
    <property type="term" value="F:hydrolase activity, hydrolyzing O-glycosyl compounds"/>
    <property type="evidence" value="ECO:0007669"/>
    <property type="project" value="InterPro"/>
</dbReference>
<dbReference type="PANTHER" id="PTHR43002">
    <property type="entry name" value="GLYCOGEN DEBRANCHING ENZYME"/>
    <property type="match status" value="1"/>
</dbReference>
<dbReference type="InterPro" id="IPR017853">
    <property type="entry name" value="GH"/>
</dbReference>
<reference evidence="3" key="1">
    <citation type="submission" date="2020-10" db="EMBL/GenBank/DDBJ databases">
        <authorList>
            <person name="Gilroy R."/>
        </authorList>
    </citation>
    <scope>NUCLEOTIDE SEQUENCE</scope>
    <source>
        <strain evidence="3">10532</strain>
    </source>
</reference>
<protein>
    <submittedName>
        <fullName evidence="3">Alpha-amylase</fullName>
    </submittedName>
</protein>
<dbReference type="SUPFAM" id="SSF81296">
    <property type="entry name" value="E set domains"/>
    <property type="match status" value="1"/>
</dbReference>
<dbReference type="Gene3D" id="3.20.20.80">
    <property type="entry name" value="Glycosidases"/>
    <property type="match status" value="1"/>
</dbReference>
<dbReference type="EMBL" id="JADIMM010000023">
    <property type="protein sequence ID" value="MBO8456890.1"/>
    <property type="molecule type" value="Genomic_DNA"/>
</dbReference>
<evidence type="ECO:0000256" key="1">
    <source>
        <dbReference type="ARBA" id="ARBA00008061"/>
    </source>
</evidence>
<dbReference type="Pfam" id="PF02922">
    <property type="entry name" value="CBM_48"/>
    <property type="match status" value="1"/>
</dbReference>
<sequence length="685" mass="75146">MITAEVRNVSELDQTLLSVEDAGGKPLTVQTAELSGTELTITLSAAGTPPYKVTYNGKTVTAQPAVSVIDAVFAYDGDDLGLTFSGSQATFKAWIPVAEKVELLLFKEAGDFKTSDDSYGMTKGDKGVWSYTLDNTAGYKYYQYKITRGGETVVVCDIWGKAASPDSVASQIVNISTDPTCVPEGGWEADYTNPFGANGTEPKKYTDAIIYEMHIRDWSRAFEADSTGKFIDLADSEGFVKHLTDLGITHVQLVPVFDYAQTNDDESYNWGYNPYHYNVPEGRYVKDMKDGSDSVKQFRTFIKKLHDAGIAVNMDVVYNHTSGTGDWSLYDKTVPQYFYRMDSSGNYSNGSGCGNEVATNHKMVEKYVIDSLKHWMKDYHINGFRFDLMGLHETSFMKKVYEALSAIDKNVMVYGEPWTGGTAAVVNGVSKSTIDDCAGVACFNDDFRNAIKGAEYGGFQKGHVQGKFSDNEIVKGLKGSLKEDGGFTNVLGRSLNYVECHDNYTLFDKLAISYLDKTSYDGDLFTAIGDKGLEEVKKQDKLSAAFVFLAQGTPFINGGQEFLRTKKGDENSYESPDTINQINIGFKDTYSDVYNTYKGLIALRKANPAAFGANDNAEAETPRPGVTKYTTGDFRVFFNATTSDYPIPDGDKTGYTKAVDVSSGAVKDGTIPSSVPAKGFVILKK</sequence>
<dbReference type="InterPro" id="IPR006047">
    <property type="entry name" value="GH13_cat_dom"/>
</dbReference>
<evidence type="ECO:0000259" key="2">
    <source>
        <dbReference type="SMART" id="SM00642"/>
    </source>
</evidence>